<dbReference type="InterPro" id="IPR025633">
    <property type="entry name" value="DUF4291"/>
</dbReference>
<dbReference type="Proteomes" id="UP001178507">
    <property type="component" value="Unassembled WGS sequence"/>
</dbReference>
<reference evidence="1" key="1">
    <citation type="submission" date="2023-08" db="EMBL/GenBank/DDBJ databases">
        <authorList>
            <person name="Chen Y."/>
            <person name="Shah S."/>
            <person name="Dougan E. K."/>
            <person name="Thang M."/>
            <person name="Chan C."/>
        </authorList>
    </citation>
    <scope>NUCLEOTIDE SEQUENCE</scope>
</reference>
<dbReference type="Pfam" id="PF14124">
    <property type="entry name" value="DUF4291"/>
    <property type="match status" value="1"/>
</dbReference>
<dbReference type="EMBL" id="CAUJNA010001814">
    <property type="protein sequence ID" value="CAJ1389160.1"/>
    <property type="molecule type" value="Genomic_DNA"/>
</dbReference>
<name>A0AA36MWP9_9DINO</name>
<gene>
    <name evidence="1" type="ORF">EVOR1521_LOCUS14835</name>
</gene>
<dbReference type="PANTHER" id="PTHR38567:SF1">
    <property type="entry name" value="DUF4291 DOMAIN-CONTAINING PROTEIN"/>
    <property type="match status" value="1"/>
</dbReference>
<evidence type="ECO:0000313" key="1">
    <source>
        <dbReference type="EMBL" id="CAJ1389160.1"/>
    </source>
</evidence>
<dbReference type="AlphaFoldDB" id="A0AA36MWP9"/>
<keyword evidence="2" id="KW-1185">Reference proteome</keyword>
<sequence length="263" mass="29720">MSEHVDEDEAASSMEPKYRPIVPPPLEIGDSEVQVFVGEWDAEGVFVYQAFNDEIADWALQHQRFGGPDFNTSRMTWIKPSFGWVLYRSGYGSKHGQNRVLKVKLPHAALAEILARCQCVDTNKATREEDLIETNEEGSSGRVQWDPERDMLSADGREPRRMLRRRAIQIGMSGKLSEFYVSSTLSIQDVTRLAHRIKLAHRSKKSGAAIDEMLRNLEFPLERPYMPMCTERILCNLGMLPGGTATAIARIGRGKAMAEKHEQ</sequence>
<dbReference type="PANTHER" id="PTHR38567">
    <property type="entry name" value="DUF4291 DOMAIN-CONTAINING PROTEIN"/>
    <property type="match status" value="1"/>
</dbReference>
<protein>
    <submittedName>
        <fullName evidence="1">Uncharacterized protein</fullName>
    </submittedName>
</protein>
<evidence type="ECO:0000313" key="2">
    <source>
        <dbReference type="Proteomes" id="UP001178507"/>
    </source>
</evidence>
<comment type="caution">
    <text evidence="1">The sequence shown here is derived from an EMBL/GenBank/DDBJ whole genome shotgun (WGS) entry which is preliminary data.</text>
</comment>
<accession>A0AA36MWP9</accession>
<proteinExistence type="predicted"/>
<organism evidence="1 2">
    <name type="scientific">Effrenium voratum</name>
    <dbReference type="NCBI Taxonomy" id="2562239"/>
    <lineage>
        <taxon>Eukaryota</taxon>
        <taxon>Sar</taxon>
        <taxon>Alveolata</taxon>
        <taxon>Dinophyceae</taxon>
        <taxon>Suessiales</taxon>
        <taxon>Symbiodiniaceae</taxon>
        <taxon>Effrenium</taxon>
    </lineage>
</organism>